<evidence type="ECO:0008006" key="10">
    <source>
        <dbReference type="Google" id="ProtNLM"/>
    </source>
</evidence>
<gene>
    <name evidence="8" type="ORF">UO65_5597</name>
</gene>
<organism evidence="8 9">
    <name type="scientific">Actinokineospora spheciospongiae</name>
    <dbReference type="NCBI Taxonomy" id="909613"/>
    <lineage>
        <taxon>Bacteria</taxon>
        <taxon>Bacillati</taxon>
        <taxon>Actinomycetota</taxon>
        <taxon>Actinomycetes</taxon>
        <taxon>Pseudonocardiales</taxon>
        <taxon>Pseudonocardiaceae</taxon>
        <taxon>Actinokineospora</taxon>
    </lineage>
</organism>
<sequence>MTTPDQSTEPAAAPAPPAEGKVRKALGLSFLNTVTGKLGTLLTGVLLARILAPEDFGAFAVALVALSAVLAVNELGVSLALVRWPGDPRDIAPTVTTISLVSSAVLYAVCWFGAPAFSAALGAPEAAGVVRLLCASVLIDGATAAAAQFVNREFRQGVRLVVDLSNLGLSTGLTVVLALADFGPASLAWGRIVGNALSALLLFRLVSLWPRPGWDRSQARELIKFGLPLAGASLLVFAMLNVDYVVAGHLLGAVALGLYLQAFNLASWPVNMFSTVVRRVSLAAFAQVQHDPEERERALGRFAQLLALTALPVSALLGLLALPIIRTLYGEQWVGAAEALQFLAILGMARVAGELAYDYLVALGLPGRTLWIQGIWTGGLVVALPIGALVDGIRGVAAAHAVVAVVLIMPAYGVAVRRTGVSLRRVLALVVRPVLGCALLCAVVLGVRVLLDQTFVELLVAGLLGVLAYAAVVWPMRNLLRKPGF</sequence>
<feature type="transmembrane region" description="Helical" evidence="7">
    <location>
        <begin position="192"/>
        <end position="210"/>
    </location>
</feature>
<proteinExistence type="inferred from homology"/>
<dbReference type="CDD" id="cd13127">
    <property type="entry name" value="MATE_tuaB_like"/>
    <property type="match status" value="1"/>
</dbReference>
<accession>A0A8E2X2I9</accession>
<evidence type="ECO:0000256" key="5">
    <source>
        <dbReference type="ARBA" id="ARBA00022989"/>
    </source>
</evidence>
<reference evidence="8 9" key="1">
    <citation type="journal article" date="2014" name="Genome Announc.">
        <title>Draft Genome Sequence of the Antitrypanosomally Active Sponge-Associated Bacterium Actinokineospora sp. Strain EG49.</title>
        <authorList>
            <person name="Harjes J."/>
            <person name="Ryu T."/>
            <person name="Abdelmohsen U.R."/>
            <person name="Moitinho-Silva L."/>
            <person name="Horn H."/>
            <person name="Ravasi T."/>
            <person name="Hentschel U."/>
        </authorList>
    </citation>
    <scope>NUCLEOTIDE SEQUENCE [LARGE SCALE GENOMIC DNA]</scope>
    <source>
        <strain evidence="8 9">EG49</strain>
    </source>
</reference>
<feature type="transmembrane region" description="Helical" evidence="7">
    <location>
        <begin position="58"/>
        <end position="82"/>
    </location>
</feature>
<keyword evidence="9" id="KW-1185">Reference proteome</keyword>
<comment type="subcellular location">
    <subcellularLocation>
        <location evidence="1">Cell membrane</location>
        <topology evidence="1">Multi-pass membrane protein</topology>
    </subcellularLocation>
</comment>
<dbReference type="RefSeq" id="WP_052021866.1">
    <property type="nucleotide sequence ID" value="NZ_AYXG01000217.1"/>
</dbReference>
<name>W7IRM4_9PSEU</name>
<keyword evidence="3" id="KW-1003">Cell membrane</keyword>
<evidence type="ECO:0000256" key="2">
    <source>
        <dbReference type="ARBA" id="ARBA00007430"/>
    </source>
</evidence>
<evidence type="ECO:0000256" key="6">
    <source>
        <dbReference type="ARBA" id="ARBA00023136"/>
    </source>
</evidence>
<feature type="transmembrane region" description="Helical" evidence="7">
    <location>
        <begin position="222"/>
        <end position="240"/>
    </location>
</feature>
<feature type="transmembrane region" description="Helical" evidence="7">
    <location>
        <begin position="246"/>
        <end position="266"/>
    </location>
</feature>
<evidence type="ECO:0000313" key="9">
    <source>
        <dbReference type="Proteomes" id="UP000019277"/>
    </source>
</evidence>
<dbReference type="eggNOG" id="COG2244">
    <property type="taxonomic scope" value="Bacteria"/>
</dbReference>
<dbReference type="PANTHER" id="PTHR30250:SF10">
    <property type="entry name" value="LIPOPOLYSACCHARIDE BIOSYNTHESIS PROTEIN WZXC"/>
    <property type="match status" value="1"/>
</dbReference>
<keyword evidence="5 7" id="KW-1133">Transmembrane helix</keyword>
<dbReference type="Pfam" id="PF13440">
    <property type="entry name" value="Polysacc_synt_3"/>
    <property type="match status" value="1"/>
</dbReference>
<feature type="transmembrane region" description="Helical" evidence="7">
    <location>
        <begin position="337"/>
        <end position="357"/>
    </location>
</feature>
<dbReference type="EMBL" id="AYXG01000217">
    <property type="protein sequence ID" value="EWC59126.1"/>
    <property type="molecule type" value="Genomic_DNA"/>
</dbReference>
<feature type="transmembrane region" description="Helical" evidence="7">
    <location>
        <begin position="126"/>
        <end position="148"/>
    </location>
</feature>
<keyword evidence="4 7" id="KW-0812">Transmembrane</keyword>
<evidence type="ECO:0000313" key="8">
    <source>
        <dbReference type="EMBL" id="EWC59126.1"/>
    </source>
</evidence>
<evidence type="ECO:0000256" key="1">
    <source>
        <dbReference type="ARBA" id="ARBA00004651"/>
    </source>
</evidence>
<keyword evidence="6 7" id="KW-0472">Membrane</keyword>
<evidence type="ECO:0000256" key="7">
    <source>
        <dbReference type="SAM" id="Phobius"/>
    </source>
</evidence>
<dbReference type="STRING" id="909613.UO65_5597"/>
<dbReference type="Proteomes" id="UP000019277">
    <property type="component" value="Unassembled WGS sequence"/>
</dbReference>
<feature type="transmembrane region" description="Helical" evidence="7">
    <location>
        <begin position="305"/>
        <end position="325"/>
    </location>
</feature>
<feature type="transmembrane region" description="Helical" evidence="7">
    <location>
        <begin position="30"/>
        <end position="52"/>
    </location>
</feature>
<feature type="transmembrane region" description="Helical" evidence="7">
    <location>
        <begin position="94"/>
        <end position="114"/>
    </location>
</feature>
<feature type="transmembrane region" description="Helical" evidence="7">
    <location>
        <begin position="160"/>
        <end position="180"/>
    </location>
</feature>
<feature type="transmembrane region" description="Helical" evidence="7">
    <location>
        <begin position="426"/>
        <end position="449"/>
    </location>
</feature>
<feature type="transmembrane region" description="Helical" evidence="7">
    <location>
        <begin position="396"/>
        <end position="414"/>
    </location>
</feature>
<dbReference type="PANTHER" id="PTHR30250">
    <property type="entry name" value="PST FAMILY PREDICTED COLANIC ACID TRANSPORTER"/>
    <property type="match status" value="1"/>
</dbReference>
<dbReference type="GO" id="GO:0005886">
    <property type="term" value="C:plasma membrane"/>
    <property type="evidence" value="ECO:0007669"/>
    <property type="project" value="UniProtKB-SubCell"/>
</dbReference>
<comment type="similarity">
    <text evidence="2">Belongs to the polysaccharide synthase family.</text>
</comment>
<feature type="transmembrane region" description="Helical" evidence="7">
    <location>
        <begin position="455"/>
        <end position="474"/>
    </location>
</feature>
<dbReference type="OrthoDB" id="9770347at2"/>
<comment type="caution">
    <text evidence="8">The sequence shown here is derived from an EMBL/GenBank/DDBJ whole genome shotgun (WGS) entry which is preliminary data.</text>
</comment>
<feature type="transmembrane region" description="Helical" evidence="7">
    <location>
        <begin position="369"/>
        <end position="390"/>
    </location>
</feature>
<protein>
    <recommendedName>
        <fullName evidence="10">Polysaccharide biosynthesis protein</fullName>
    </recommendedName>
</protein>
<dbReference type="PATRIC" id="fig|909613.9.peg.5596"/>
<evidence type="ECO:0000256" key="3">
    <source>
        <dbReference type="ARBA" id="ARBA00022475"/>
    </source>
</evidence>
<evidence type="ECO:0000256" key="4">
    <source>
        <dbReference type="ARBA" id="ARBA00022692"/>
    </source>
</evidence>
<dbReference type="AlphaFoldDB" id="W7IRM4"/>
<dbReference type="InterPro" id="IPR050833">
    <property type="entry name" value="Poly_Biosynth_Transport"/>
</dbReference>
<accession>W7IRM4</accession>